<feature type="binding site" evidence="9">
    <location>
        <position position="396"/>
    </location>
    <ligand>
        <name>substrate</name>
    </ligand>
</feature>
<evidence type="ECO:0000256" key="8">
    <source>
        <dbReference type="ARBA" id="ARBA00048449"/>
    </source>
</evidence>
<comment type="caution">
    <text evidence="9">Lacks conserved residue(s) required for the propagation of feature annotation.</text>
</comment>
<dbReference type="Proteomes" id="UP000321222">
    <property type="component" value="Chromosome"/>
</dbReference>
<comment type="subunit">
    <text evidence="9">Homodimer.</text>
</comment>
<feature type="modified residue" description="N6-(pyridoxal phosphate)lysine" evidence="9">
    <location>
        <position position="271"/>
    </location>
</feature>
<evidence type="ECO:0000256" key="7">
    <source>
        <dbReference type="ARBA" id="ARBA00022898"/>
    </source>
</evidence>
<feature type="binding site" evidence="9">
    <location>
        <begin position="116"/>
        <end position="117"/>
    </location>
    <ligand>
        <name>pyridoxal 5'-phosphate</name>
        <dbReference type="ChEBI" id="CHEBI:597326"/>
    </ligand>
</feature>
<dbReference type="EC" id="2.6.1.62" evidence="9"/>
<comment type="pathway">
    <text evidence="2 9">Cofactor biosynthesis; biotin biosynthesis; 7,8-diaminononanoate from 8-amino-7-oxononanoate (SAM route): step 1/1.</text>
</comment>
<keyword evidence="7 9" id="KW-0663">Pyridoxal phosphate</keyword>
<evidence type="ECO:0000313" key="11">
    <source>
        <dbReference type="Proteomes" id="UP000321222"/>
    </source>
</evidence>
<comment type="similarity">
    <text evidence="9">Belongs to the class-III pyridoxal-phosphate-dependent aminotransferase family. BioA subfamily.</text>
</comment>
<comment type="subcellular location">
    <subcellularLocation>
        <location evidence="9">Cytoplasm</location>
    </subcellularLocation>
</comment>
<dbReference type="SUPFAM" id="SSF53383">
    <property type="entry name" value="PLP-dependent transferases"/>
    <property type="match status" value="1"/>
</dbReference>
<comment type="cofactor">
    <cofactor evidence="1 9">
        <name>pyridoxal 5'-phosphate</name>
        <dbReference type="ChEBI" id="CHEBI:597326"/>
    </cofactor>
</comment>
<accession>A0A5B9FNG6</accession>
<dbReference type="Gene3D" id="3.40.640.10">
    <property type="entry name" value="Type I PLP-dependent aspartate aminotransferase-like (Major domain)"/>
    <property type="match status" value="1"/>
</dbReference>
<dbReference type="UniPathway" id="UPA00078">
    <property type="reaction ID" value="UER00160"/>
</dbReference>
<dbReference type="GO" id="GO:0004015">
    <property type="term" value="F:adenosylmethionine-8-amino-7-oxononanoate transaminase activity"/>
    <property type="evidence" value="ECO:0007669"/>
    <property type="project" value="UniProtKB-UniRule"/>
</dbReference>
<evidence type="ECO:0000313" key="10">
    <source>
        <dbReference type="EMBL" id="QEE48544.1"/>
    </source>
</evidence>
<dbReference type="GO" id="GO:0009102">
    <property type="term" value="P:biotin biosynthetic process"/>
    <property type="evidence" value="ECO:0007669"/>
    <property type="project" value="UniProtKB-UniRule"/>
</dbReference>
<dbReference type="RefSeq" id="WP_147582018.1">
    <property type="nucleotide sequence ID" value="NZ_CP042831.1"/>
</dbReference>
<reference evidence="10 11" key="1">
    <citation type="submission" date="2019-08" db="EMBL/GenBank/DDBJ databases">
        <title>Flavobacterium alkalisoli sp. nov., isolated from rhizosphere soil of Suaeda salsa.</title>
        <authorList>
            <person name="Sun J.-Q."/>
            <person name="Xu L."/>
        </authorList>
    </citation>
    <scope>NUCLEOTIDE SEQUENCE [LARGE SCALE GENOMIC DNA]</scope>
    <source>
        <strain evidence="10 11">XS-5</strain>
    </source>
</reference>
<dbReference type="KEGG" id="fak:FUA48_02840"/>
<keyword evidence="6 9" id="KW-0093">Biotin biosynthesis</keyword>
<protein>
    <recommendedName>
        <fullName evidence="9">Adenosylmethionine-8-amino-7-oxononanoate aminotransferase</fullName>
        <ecNumber evidence="9">2.6.1.62</ecNumber>
    </recommendedName>
    <alternativeName>
        <fullName evidence="9">7,8-diamino-pelargonic acid aminotransferase</fullName>
        <shortName evidence="9">DAPA AT</shortName>
        <shortName evidence="9">DAPA aminotransferase</shortName>
    </alternativeName>
    <alternativeName>
        <fullName evidence="9">7,8-diaminononanoate synthase</fullName>
        <shortName evidence="9">DANS</shortName>
    </alternativeName>
    <alternativeName>
        <fullName evidence="9">Diaminopelargonic acid synthase</fullName>
    </alternativeName>
</protein>
<dbReference type="AlphaFoldDB" id="A0A5B9FNG6"/>
<evidence type="ECO:0000256" key="1">
    <source>
        <dbReference type="ARBA" id="ARBA00001933"/>
    </source>
</evidence>
<dbReference type="GO" id="GO:0004141">
    <property type="term" value="F:dethiobiotin synthase activity"/>
    <property type="evidence" value="ECO:0007669"/>
    <property type="project" value="TreeGrafter"/>
</dbReference>
<feature type="binding site" evidence="9">
    <location>
        <position position="242"/>
    </location>
    <ligand>
        <name>pyridoxal 5'-phosphate</name>
        <dbReference type="ChEBI" id="CHEBI:597326"/>
    </ligand>
</feature>
<keyword evidence="4 9" id="KW-0808">Transferase</keyword>
<dbReference type="OrthoDB" id="9807885at2"/>
<feature type="binding site" evidence="9">
    <location>
        <position position="305"/>
    </location>
    <ligand>
        <name>substrate</name>
    </ligand>
</feature>
<dbReference type="Pfam" id="PF00202">
    <property type="entry name" value="Aminotran_3"/>
    <property type="match status" value="1"/>
</dbReference>
<dbReference type="Gene3D" id="3.90.1150.10">
    <property type="entry name" value="Aspartate Aminotransferase, domain 1"/>
    <property type="match status" value="1"/>
</dbReference>
<comment type="function">
    <text evidence="9">Catalyzes the transfer of the alpha-amino group from S-adenosyl-L-methionine (SAM) to 7-keto-8-aminopelargonic acid (KAPA) to form 7,8-diaminopelargonic acid (DAPA). It is the only aminotransferase known to utilize SAM as an amino donor.</text>
</comment>
<feature type="site" description="Participates in the substrate recognition with KAPA and in a stacking interaction with the adenine ring of SAM" evidence="9">
    <location>
        <position position="21"/>
    </location>
</feature>
<evidence type="ECO:0000256" key="9">
    <source>
        <dbReference type="HAMAP-Rule" id="MF_00834"/>
    </source>
</evidence>
<dbReference type="EMBL" id="CP042831">
    <property type="protein sequence ID" value="QEE48544.1"/>
    <property type="molecule type" value="Genomic_DNA"/>
</dbReference>
<dbReference type="NCBIfam" id="TIGR00508">
    <property type="entry name" value="bioA"/>
    <property type="match status" value="1"/>
</dbReference>
<feature type="binding site" evidence="9">
    <location>
        <position position="56"/>
    </location>
    <ligand>
        <name>substrate</name>
    </ligand>
</feature>
<dbReference type="InterPro" id="IPR005814">
    <property type="entry name" value="Aminotrans_3"/>
</dbReference>
<evidence type="ECO:0000256" key="6">
    <source>
        <dbReference type="ARBA" id="ARBA00022756"/>
    </source>
</evidence>
<dbReference type="InterPro" id="IPR015422">
    <property type="entry name" value="PyrdxlP-dep_Trfase_small"/>
</dbReference>
<feature type="binding site" evidence="9">
    <location>
        <begin position="306"/>
        <end position="307"/>
    </location>
    <ligand>
        <name>pyridoxal 5'-phosphate</name>
        <dbReference type="ChEBI" id="CHEBI:597326"/>
    </ligand>
</feature>
<keyword evidence="11" id="KW-1185">Reference proteome</keyword>
<dbReference type="PANTHER" id="PTHR42684:SF3">
    <property type="entry name" value="ADENOSYLMETHIONINE-8-AMINO-7-OXONONANOATE AMINOTRANSFERASE"/>
    <property type="match status" value="1"/>
</dbReference>
<dbReference type="PIRSF" id="PIRSF000521">
    <property type="entry name" value="Transaminase_4ab_Lys_Orn"/>
    <property type="match status" value="1"/>
</dbReference>
<proteinExistence type="inferred from homology"/>
<dbReference type="InterPro" id="IPR015421">
    <property type="entry name" value="PyrdxlP-dep_Trfase_major"/>
</dbReference>
<evidence type="ECO:0000256" key="2">
    <source>
        <dbReference type="ARBA" id="ARBA00005063"/>
    </source>
</evidence>
<keyword evidence="5 9" id="KW-0949">S-adenosyl-L-methionine</keyword>
<name>A0A5B9FNG6_9FLAO</name>
<dbReference type="GO" id="GO:0030170">
    <property type="term" value="F:pyridoxal phosphate binding"/>
    <property type="evidence" value="ECO:0007669"/>
    <property type="project" value="UniProtKB-UniRule"/>
</dbReference>
<sequence>MSTVNIPGLTERDSKHLWHPYTQHKTAAKPIGIVKGEGALLWDENGKQYIDAIASWWVNPYGHSNKFVADAIYRQLTSLEHVLFGGFTHEPVVSLSEKLVAILPDNQKKLFFSDNGSTAVEIAVKVALQYYYNKGEKRTKMLAFENAFHGDTFAAMAASGISFFTEAFKGSLIEVVRIPVPTAGNEEESLRQLTEMAATGEYAGFIFEPLVQGAAGMVMYEPEALDKLISVCKKYGVFTIADEVMTGFGKTGKYFACDYLNEKPDMMCLSKALTAGAIPMAITTFTQELFDGFYDDDVNKALFHGHTFTANPTGCAAALAGLELLQSDEMQENLVRINRMHHAFKDEIENHPRVANVRVLGVIVAFEIKREGNEDYYGDFRNKLYDFFIENGVILRPVGNIIYILPPYVISNELLVNIYDTVKLAIEKIA</sequence>
<evidence type="ECO:0000256" key="3">
    <source>
        <dbReference type="ARBA" id="ARBA00022576"/>
    </source>
</evidence>
<feature type="binding site" evidence="9">
    <location>
        <position position="271"/>
    </location>
    <ligand>
        <name>substrate</name>
    </ligand>
</feature>
<dbReference type="InterPro" id="IPR005815">
    <property type="entry name" value="BioA"/>
</dbReference>
<dbReference type="CDD" id="cd00610">
    <property type="entry name" value="OAT_like"/>
    <property type="match status" value="1"/>
</dbReference>
<evidence type="ECO:0000256" key="5">
    <source>
        <dbReference type="ARBA" id="ARBA00022691"/>
    </source>
</evidence>
<evidence type="ECO:0000256" key="4">
    <source>
        <dbReference type="ARBA" id="ARBA00022679"/>
    </source>
</evidence>
<dbReference type="InterPro" id="IPR015424">
    <property type="entry name" value="PyrdxlP-dep_Trfase"/>
</dbReference>
<comment type="catalytic activity">
    <reaction evidence="8 9">
        <text>(8S)-8-amino-7-oxononanoate + S-adenosyl-L-methionine = S-adenosyl-4-methylsulfanyl-2-oxobutanoate + (7R,8S)-7,8-diammoniononanoate</text>
        <dbReference type="Rhea" id="RHEA:16861"/>
        <dbReference type="ChEBI" id="CHEBI:16490"/>
        <dbReference type="ChEBI" id="CHEBI:59789"/>
        <dbReference type="ChEBI" id="CHEBI:149468"/>
        <dbReference type="ChEBI" id="CHEBI:149469"/>
        <dbReference type="EC" id="2.6.1.62"/>
    </reaction>
</comment>
<dbReference type="PANTHER" id="PTHR42684">
    <property type="entry name" value="ADENOSYLMETHIONINE-8-AMINO-7-OXONONANOATE AMINOTRANSFERASE"/>
    <property type="match status" value="1"/>
</dbReference>
<gene>
    <name evidence="9 10" type="primary">bioA</name>
    <name evidence="10" type="ORF">FUA48_02840</name>
</gene>
<dbReference type="GO" id="GO:0005737">
    <property type="term" value="C:cytoplasm"/>
    <property type="evidence" value="ECO:0007669"/>
    <property type="project" value="UniProtKB-SubCell"/>
</dbReference>
<keyword evidence="9" id="KW-0963">Cytoplasm</keyword>
<keyword evidence="3 9" id="KW-0032">Aminotransferase</keyword>
<dbReference type="HAMAP" id="MF_00834">
    <property type="entry name" value="BioA"/>
    <property type="match status" value="1"/>
</dbReference>
<organism evidence="10 11">
    <name type="scientific">Flavobacterium alkalisoli</name>
    <dbReference type="NCBI Taxonomy" id="2602769"/>
    <lineage>
        <taxon>Bacteria</taxon>
        <taxon>Pseudomonadati</taxon>
        <taxon>Bacteroidota</taxon>
        <taxon>Flavobacteriia</taxon>
        <taxon>Flavobacteriales</taxon>
        <taxon>Flavobacteriaceae</taxon>
        <taxon>Flavobacterium</taxon>
    </lineage>
</organism>
<dbReference type="NCBIfam" id="NF004624">
    <property type="entry name" value="PRK05964.1"/>
    <property type="match status" value="1"/>
</dbReference>
<dbReference type="GO" id="GO:0051537">
    <property type="term" value="F:2 iron, 2 sulfur cluster binding"/>
    <property type="evidence" value="ECO:0007669"/>
    <property type="project" value="UniProtKB-KW"/>
</dbReference>